<name>A0ABS2NQQ9_9FIRM</name>
<organism evidence="1 2">
    <name type="scientific">Alkaliphilus hydrothermalis</name>
    <dbReference type="NCBI Taxonomy" id="1482730"/>
    <lineage>
        <taxon>Bacteria</taxon>
        <taxon>Bacillati</taxon>
        <taxon>Bacillota</taxon>
        <taxon>Clostridia</taxon>
        <taxon>Peptostreptococcales</taxon>
        <taxon>Natronincolaceae</taxon>
        <taxon>Alkaliphilus</taxon>
    </lineage>
</organism>
<sequence>MSNKMVLKHIENYGFEVEQLEISPMEGYGCINHESNAQFLLICLNESLEIPESNMILSRINHEEPLQIVYLIHIKNNINEVIQLVEDDENENKTFLIYDEEDEIEFFLKDLWNIIIVLNR</sequence>
<evidence type="ECO:0000313" key="2">
    <source>
        <dbReference type="Proteomes" id="UP001314796"/>
    </source>
</evidence>
<dbReference type="EMBL" id="JAFBEE010000010">
    <property type="protein sequence ID" value="MBM7615171.1"/>
    <property type="molecule type" value="Genomic_DNA"/>
</dbReference>
<keyword evidence="2" id="KW-1185">Reference proteome</keyword>
<protein>
    <submittedName>
        <fullName evidence="1">P-loop ATPase</fullName>
    </submittedName>
</protein>
<reference evidence="1 2" key="1">
    <citation type="submission" date="2021-01" db="EMBL/GenBank/DDBJ databases">
        <title>Genomic Encyclopedia of Type Strains, Phase IV (KMG-IV): sequencing the most valuable type-strain genomes for metagenomic binning, comparative biology and taxonomic classification.</title>
        <authorList>
            <person name="Goeker M."/>
        </authorList>
    </citation>
    <scope>NUCLEOTIDE SEQUENCE [LARGE SCALE GENOMIC DNA]</scope>
    <source>
        <strain evidence="1 2">DSM 25890</strain>
    </source>
</reference>
<dbReference type="Proteomes" id="UP001314796">
    <property type="component" value="Unassembled WGS sequence"/>
</dbReference>
<dbReference type="RefSeq" id="WP_204402062.1">
    <property type="nucleotide sequence ID" value="NZ_JAFBEE010000010.1"/>
</dbReference>
<accession>A0ABS2NQQ9</accession>
<comment type="caution">
    <text evidence="1">The sequence shown here is derived from an EMBL/GenBank/DDBJ whole genome shotgun (WGS) entry which is preliminary data.</text>
</comment>
<proteinExistence type="predicted"/>
<evidence type="ECO:0000313" key="1">
    <source>
        <dbReference type="EMBL" id="MBM7615171.1"/>
    </source>
</evidence>
<gene>
    <name evidence="1" type="ORF">JOC73_001733</name>
</gene>